<dbReference type="EMBL" id="CP043498">
    <property type="protein sequence ID" value="QFY60490.1"/>
    <property type="molecule type" value="Genomic_DNA"/>
</dbReference>
<dbReference type="Proteomes" id="UP000326881">
    <property type="component" value="Chromosome"/>
</dbReference>
<evidence type="ECO:0000313" key="2">
    <source>
        <dbReference type="Proteomes" id="UP000326881"/>
    </source>
</evidence>
<accession>A0A5Q0C926</accession>
<evidence type="ECO:0000313" key="1">
    <source>
        <dbReference type="EMBL" id="QFY60490.1"/>
    </source>
</evidence>
<organism evidence="1 2">
    <name type="scientific">Rhizobium grahamii</name>
    <dbReference type="NCBI Taxonomy" id="1120045"/>
    <lineage>
        <taxon>Bacteria</taxon>
        <taxon>Pseudomonadati</taxon>
        <taxon>Pseudomonadota</taxon>
        <taxon>Alphaproteobacteria</taxon>
        <taxon>Hyphomicrobiales</taxon>
        <taxon>Rhizobiaceae</taxon>
        <taxon>Rhizobium/Agrobacterium group</taxon>
        <taxon>Rhizobium</taxon>
    </lineage>
</organism>
<dbReference type="KEGG" id="rgr:FZ934_08635"/>
<reference evidence="1 2" key="1">
    <citation type="submission" date="2019-08" db="EMBL/GenBank/DDBJ databases">
        <title>Prosopis cineraria nodule microbiome.</title>
        <authorList>
            <person name="Ali R."/>
            <person name="Chaluvadi S.R."/>
            <person name="Wang X."/>
        </authorList>
    </citation>
    <scope>NUCLEOTIDE SEQUENCE [LARGE SCALE GENOMIC DNA]</scope>
    <source>
        <strain evidence="1 2">BG7</strain>
    </source>
</reference>
<sequence length="65" mass="7610">MTTITLRESKASHSELYPQISSYARKLARAWHQWQAAREIESMPFDVRKDIGWPSADETDERKAM</sequence>
<dbReference type="AlphaFoldDB" id="A0A5Q0C926"/>
<evidence type="ECO:0008006" key="3">
    <source>
        <dbReference type="Google" id="ProtNLM"/>
    </source>
</evidence>
<proteinExistence type="predicted"/>
<dbReference type="RefSeq" id="WP_153270732.1">
    <property type="nucleotide sequence ID" value="NZ_CP043498.1"/>
</dbReference>
<dbReference type="OrthoDB" id="8116829at2"/>
<gene>
    <name evidence="1" type="ORF">FZ934_08635</name>
</gene>
<name>A0A5Q0C926_9HYPH</name>
<protein>
    <recommendedName>
        <fullName evidence="3">DUF1127 domain-containing protein</fullName>
    </recommendedName>
</protein>
<keyword evidence="2" id="KW-1185">Reference proteome</keyword>